<feature type="transmembrane region" description="Helical" evidence="1">
    <location>
        <begin position="30"/>
        <end position="48"/>
    </location>
</feature>
<organism evidence="2 3">
    <name type="scientific">Stackebrandtia endophytica</name>
    <dbReference type="NCBI Taxonomy" id="1496996"/>
    <lineage>
        <taxon>Bacteria</taxon>
        <taxon>Bacillati</taxon>
        <taxon>Actinomycetota</taxon>
        <taxon>Actinomycetes</taxon>
        <taxon>Glycomycetales</taxon>
        <taxon>Glycomycetaceae</taxon>
        <taxon>Stackebrandtia</taxon>
    </lineage>
</organism>
<keyword evidence="1" id="KW-0472">Membrane</keyword>
<feature type="transmembrane region" description="Helical" evidence="1">
    <location>
        <begin position="311"/>
        <end position="339"/>
    </location>
</feature>
<gene>
    <name evidence="2" type="ORF">FB566_1790</name>
</gene>
<evidence type="ECO:0000256" key="1">
    <source>
        <dbReference type="SAM" id="Phobius"/>
    </source>
</evidence>
<dbReference type="InParanoid" id="A0A543AUK6"/>
<evidence type="ECO:0000313" key="2">
    <source>
        <dbReference type="EMBL" id="TQL76266.1"/>
    </source>
</evidence>
<comment type="caution">
    <text evidence="2">The sequence shown here is derived from an EMBL/GenBank/DDBJ whole genome shotgun (WGS) entry which is preliminary data.</text>
</comment>
<feature type="transmembrane region" description="Helical" evidence="1">
    <location>
        <begin position="240"/>
        <end position="261"/>
    </location>
</feature>
<sequence>MVTPGMVAPSVMPGHRDQGITMEAGGMKRALIVLYVLIVSAVLVVIVANEAFERESRDRNATSRVGVEFNWPNDPKVADPTTALRALAQAADEAEANVLRTSVSTFDSGANLITHYVYIGGTTTDLYDGVTLAEGRWLTSEDSRSGTAIVSSRDVDAADRVGVPEVFAGRYDLAFAPLQQAFDSLPVSGRYAVEAVDAATVERFLGLIRQHLVNEGLPETTVDNLTVTESAVSHSFDRMWMLPYVLVGLAGVLVVCLLIGSGKHIGTLRLVGYSTMRIWYRLVGRMQLVAGIVGTVVCLAISLVIPGADGAFLWTLAIALAQVIVLSVVITLVTGWGVIQRVRVTDLIKGSLQ</sequence>
<dbReference type="Proteomes" id="UP000317043">
    <property type="component" value="Unassembled WGS sequence"/>
</dbReference>
<dbReference type="AlphaFoldDB" id="A0A543AUK6"/>
<proteinExistence type="predicted"/>
<keyword evidence="3" id="KW-1185">Reference proteome</keyword>
<feature type="transmembrane region" description="Helical" evidence="1">
    <location>
        <begin position="282"/>
        <end position="305"/>
    </location>
</feature>
<protein>
    <submittedName>
        <fullName evidence="2">Uncharacterized protein</fullName>
    </submittedName>
</protein>
<keyword evidence="1" id="KW-0812">Transmembrane</keyword>
<dbReference type="EMBL" id="VFOW01000001">
    <property type="protein sequence ID" value="TQL76266.1"/>
    <property type="molecule type" value="Genomic_DNA"/>
</dbReference>
<keyword evidence="1" id="KW-1133">Transmembrane helix</keyword>
<reference evidence="2 3" key="1">
    <citation type="submission" date="2019-06" db="EMBL/GenBank/DDBJ databases">
        <title>Sequencing the genomes of 1000 actinobacteria strains.</title>
        <authorList>
            <person name="Klenk H.-P."/>
        </authorList>
    </citation>
    <scope>NUCLEOTIDE SEQUENCE [LARGE SCALE GENOMIC DNA]</scope>
    <source>
        <strain evidence="2 3">DSM 45928</strain>
    </source>
</reference>
<name>A0A543AUK6_9ACTN</name>
<evidence type="ECO:0000313" key="3">
    <source>
        <dbReference type="Proteomes" id="UP000317043"/>
    </source>
</evidence>
<accession>A0A543AUK6</accession>